<evidence type="ECO:0000256" key="7">
    <source>
        <dbReference type="ARBA" id="ARBA00031367"/>
    </source>
</evidence>
<keyword evidence="5" id="KW-0448">Lipopolysaccharide biosynthesis</keyword>
<dbReference type="PANTHER" id="PTHR43318:SF2">
    <property type="entry name" value="UDP-N-ACETYLGLUCOSAMINE 4,6-DEHYDRATASE (INVERTING)"/>
    <property type="match status" value="1"/>
</dbReference>
<evidence type="ECO:0000256" key="2">
    <source>
        <dbReference type="ARBA" id="ARBA00007430"/>
    </source>
</evidence>
<evidence type="ECO:0000256" key="4">
    <source>
        <dbReference type="ARBA" id="ARBA00018569"/>
    </source>
</evidence>
<dbReference type="InterPro" id="IPR036291">
    <property type="entry name" value="NAD(P)-bd_dom_sf"/>
</dbReference>
<dbReference type="Pfam" id="PF08485">
    <property type="entry name" value="Polysacc_syn_2C"/>
    <property type="match status" value="1"/>
</dbReference>
<comment type="similarity">
    <text evidence="2">Belongs to the polysaccharide synthase family.</text>
</comment>
<dbReference type="SUPFAM" id="SSF51735">
    <property type="entry name" value="NAD(P)-binding Rossmann-fold domains"/>
    <property type="match status" value="1"/>
</dbReference>
<organism evidence="11 12">
    <name type="scientific">Thermoanaerobacterium xylanolyticum (strain ATCC 49914 / DSM 7097 / LX-11)</name>
    <dbReference type="NCBI Taxonomy" id="858215"/>
    <lineage>
        <taxon>Bacteria</taxon>
        <taxon>Bacillati</taxon>
        <taxon>Bacillota</taxon>
        <taxon>Clostridia</taxon>
        <taxon>Thermoanaerobacterales</taxon>
        <taxon>Thermoanaerobacteraceae</taxon>
        <taxon>Thermoanaerobacterium</taxon>
    </lineage>
</organism>
<protein>
    <recommendedName>
        <fullName evidence="4">UDP-glucose 4-epimerase</fullName>
        <ecNumber evidence="3">5.1.3.2</ecNumber>
    </recommendedName>
    <alternativeName>
        <fullName evidence="8">Galactowaldenase</fullName>
    </alternativeName>
    <alternativeName>
        <fullName evidence="7">UDP-galactose 4-epimerase</fullName>
    </alternativeName>
</protein>
<dbReference type="Proteomes" id="UP000007239">
    <property type="component" value="Chromosome"/>
</dbReference>
<reference evidence="11" key="1">
    <citation type="submission" date="2011-05" db="EMBL/GenBank/DDBJ databases">
        <title>Complete sequence of Thermoanaerobacterium xylanolyticum LX-11.</title>
        <authorList>
            <consortium name="US DOE Joint Genome Institute"/>
            <person name="Lucas S."/>
            <person name="Han J."/>
            <person name="Lapidus A."/>
            <person name="Cheng J.-F."/>
            <person name="Goodwin L."/>
            <person name="Pitluck S."/>
            <person name="Peters L."/>
            <person name="Mikhailova N."/>
            <person name="Lu M."/>
            <person name="Han C."/>
            <person name="Tapia R."/>
            <person name="Land M."/>
            <person name="Hauser L."/>
            <person name="Kyrpides N."/>
            <person name="Ivanova N."/>
            <person name="Pagani I."/>
            <person name="Hemme C."/>
            <person name="Woyke T."/>
        </authorList>
    </citation>
    <scope>NUCLEOTIDE SEQUENCE</scope>
    <source>
        <strain evidence="11">LX-11</strain>
    </source>
</reference>
<feature type="domain" description="Polysaccharide biosynthesis protein CapD-like" evidence="9">
    <location>
        <begin position="7"/>
        <end position="281"/>
    </location>
</feature>
<dbReference type="Pfam" id="PF02719">
    <property type="entry name" value="Polysacc_synt_2"/>
    <property type="match status" value="1"/>
</dbReference>
<feature type="domain" description="UDP-glucose 4-epimerase CapD C-terminal" evidence="10">
    <location>
        <begin position="284"/>
        <end position="331"/>
    </location>
</feature>
<evidence type="ECO:0000313" key="11">
    <source>
        <dbReference type="EMBL" id="AEF17825.1"/>
    </source>
</evidence>
<gene>
    <name evidence="11" type="ordered locus">Thexy_1804</name>
</gene>
<dbReference type="GO" id="GO:0003978">
    <property type="term" value="F:UDP-glucose 4-epimerase activity"/>
    <property type="evidence" value="ECO:0007669"/>
    <property type="project" value="UniProtKB-EC"/>
</dbReference>
<dbReference type="AlphaFoldDB" id="F6BIU0"/>
<evidence type="ECO:0000313" key="12">
    <source>
        <dbReference type="Proteomes" id="UP000007239"/>
    </source>
</evidence>
<dbReference type="STRING" id="858215.Thexy_1804"/>
<keyword evidence="6 11" id="KW-0413">Isomerase</keyword>
<evidence type="ECO:0000259" key="9">
    <source>
        <dbReference type="Pfam" id="PF02719"/>
    </source>
</evidence>
<comment type="catalytic activity">
    <reaction evidence="1">
        <text>UDP-alpha-D-glucose = UDP-alpha-D-galactose</text>
        <dbReference type="Rhea" id="RHEA:22168"/>
        <dbReference type="ChEBI" id="CHEBI:58885"/>
        <dbReference type="ChEBI" id="CHEBI:66914"/>
        <dbReference type="EC" id="5.1.3.2"/>
    </reaction>
</comment>
<dbReference type="HOGENOM" id="CLU_013560_4_1_9"/>
<evidence type="ECO:0000259" key="10">
    <source>
        <dbReference type="Pfam" id="PF08485"/>
    </source>
</evidence>
<dbReference type="KEGG" id="txy:Thexy_1804"/>
<dbReference type="PANTHER" id="PTHR43318">
    <property type="entry name" value="UDP-N-ACETYLGLUCOSAMINE 4,6-DEHYDRATASE"/>
    <property type="match status" value="1"/>
</dbReference>
<proteinExistence type="inferred from homology"/>
<keyword evidence="12" id="KW-1185">Reference proteome</keyword>
<dbReference type="eggNOG" id="COG1086">
    <property type="taxonomic scope" value="Bacteria"/>
</dbReference>
<evidence type="ECO:0000256" key="6">
    <source>
        <dbReference type="ARBA" id="ARBA00023235"/>
    </source>
</evidence>
<dbReference type="EC" id="5.1.3.2" evidence="3"/>
<accession>F6BIU0</accession>
<dbReference type="GO" id="GO:0009103">
    <property type="term" value="P:lipopolysaccharide biosynthetic process"/>
    <property type="evidence" value="ECO:0007669"/>
    <property type="project" value="UniProtKB-KW"/>
</dbReference>
<dbReference type="InterPro" id="IPR003869">
    <property type="entry name" value="Polysac_CapD-like"/>
</dbReference>
<name>F6BIU0_THEXL</name>
<sequence>MFKDKTLLITGGTGSFGNAVLKRFLNTDIKEIRIFSRDEKKQDDMRKLYKNDKIKFYIGDVRDIASVKNAMHGVDYIFHAAALKQVPSCEFFPLEAVKTNVIGTDNVLTAAIEYGVKKVICLSTDKAAYPINAMGISKAMMEKVLIAKSRTVSPDRTVICGTRYGNVMASRGSVIPLFVEQIKSGQPITVTNPKMTRFLMSLDEAVELVIFAFQHAKSGDIMVQKSPASTIGDLAQAIKELFDADNEIKIIGTRHGEKLYETLLTKEEYLHAEDLGNYFRVPADNRDLNYDKYFVEGDVKLSTEIEYNSNNTEILNVEQIKEKLLKLDYIKKELEKWHAAKEAAVTKLS</sequence>
<dbReference type="Gene3D" id="3.40.50.720">
    <property type="entry name" value="NAD(P)-binding Rossmann-like Domain"/>
    <property type="match status" value="1"/>
</dbReference>
<evidence type="ECO:0000256" key="1">
    <source>
        <dbReference type="ARBA" id="ARBA00000083"/>
    </source>
</evidence>
<dbReference type="RefSeq" id="WP_013788559.1">
    <property type="nucleotide sequence ID" value="NC_015555.1"/>
</dbReference>
<evidence type="ECO:0000256" key="8">
    <source>
        <dbReference type="ARBA" id="ARBA00033067"/>
    </source>
</evidence>
<dbReference type="InterPro" id="IPR013692">
    <property type="entry name" value="CapD_C"/>
</dbReference>
<evidence type="ECO:0000256" key="3">
    <source>
        <dbReference type="ARBA" id="ARBA00013189"/>
    </source>
</evidence>
<dbReference type="EMBL" id="CP002739">
    <property type="protein sequence ID" value="AEF17825.1"/>
    <property type="molecule type" value="Genomic_DNA"/>
</dbReference>
<evidence type="ECO:0000256" key="5">
    <source>
        <dbReference type="ARBA" id="ARBA00022985"/>
    </source>
</evidence>
<dbReference type="InterPro" id="IPR051203">
    <property type="entry name" value="Polysaccharide_Synthase-Rel"/>
</dbReference>
<dbReference type="CDD" id="cd05237">
    <property type="entry name" value="UDP_invert_4-6DH_SDR_e"/>
    <property type="match status" value="1"/>
</dbReference>